<keyword evidence="2" id="KW-1185">Reference proteome</keyword>
<accession>A0A5C5WR04</accession>
<comment type="caution">
    <text evidence="1">The sequence shown here is derived from an EMBL/GenBank/DDBJ whole genome shotgun (WGS) entry which is preliminary data.</text>
</comment>
<reference evidence="1 2" key="1">
    <citation type="submission" date="2019-02" db="EMBL/GenBank/DDBJ databases">
        <title>Deep-cultivation of Planctomycetes and their phenomic and genomic characterization uncovers novel biology.</title>
        <authorList>
            <person name="Wiegand S."/>
            <person name="Jogler M."/>
            <person name="Boedeker C."/>
            <person name="Pinto D."/>
            <person name="Vollmers J."/>
            <person name="Rivas-Marin E."/>
            <person name="Kohn T."/>
            <person name="Peeters S.H."/>
            <person name="Heuer A."/>
            <person name="Rast P."/>
            <person name="Oberbeckmann S."/>
            <person name="Bunk B."/>
            <person name="Jeske O."/>
            <person name="Meyerdierks A."/>
            <person name="Storesund J.E."/>
            <person name="Kallscheuer N."/>
            <person name="Luecker S."/>
            <person name="Lage O.M."/>
            <person name="Pohl T."/>
            <person name="Merkel B.J."/>
            <person name="Hornburger P."/>
            <person name="Mueller R.-W."/>
            <person name="Bruemmer F."/>
            <person name="Labrenz M."/>
            <person name="Spormann A.M."/>
            <person name="Op Den Camp H."/>
            <person name="Overmann J."/>
            <person name="Amann R."/>
            <person name="Jetten M.S.M."/>
            <person name="Mascher T."/>
            <person name="Medema M.H."/>
            <person name="Devos D.P."/>
            <person name="Kaster A.-K."/>
            <person name="Ovreas L."/>
            <person name="Rohde M."/>
            <person name="Galperin M.Y."/>
            <person name="Jogler C."/>
        </authorList>
    </citation>
    <scope>NUCLEOTIDE SEQUENCE [LARGE SCALE GENOMIC DNA]</scope>
    <source>
        <strain evidence="1 2">Pla22</strain>
    </source>
</reference>
<name>A0A5C5WR04_9BACT</name>
<protein>
    <submittedName>
        <fullName evidence="1">Uncharacterized protein</fullName>
    </submittedName>
</protein>
<evidence type="ECO:0000313" key="1">
    <source>
        <dbReference type="EMBL" id="TWT52977.1"/>
    </source>
</evidence>
<proteinExistence type="predicted"/>
<dbReference type="AlphaFoldDB" id="A0A5C5WR04"/>
<dbReference type="Proteomes" id="UP000316598">
    <property type="component" value="Unassembled WGS sequence"/>
</dbReference>
<dbReference type="EMBL" id="SJPI01000001">
    <property type="protein sequence ID" value="TWT52977.1"/>
    <property type="molecule type" value="Genomic_DNA"/>
</dbReference>
<organism evidence="1 2">
    <name type="scientific">Rubripirellula amarantea</name>
    <dbReference type="NCBI Taxonomy" id="2527999"/>
    <lineage>
        <taxon>Bacteria</taxon>
        <taxon>Pseudomonadati</taxon>
        <taxon>Planctomycetota</taxon>
        <taxon>Planctomycetia</taxon>
        <taxon>Pirellulales</taxon>
        <taxon>Pirellulaceae</taxon>
        <taxon>Rubripirellula</taxon>
    </lineage>
</organism>
<sequence length="110" mass="11909">MGGWIEGRFGEFHAGPPRVNLVVRARDLLIARTLGLFPSQFAGGHGLRQRQHSAPYHGADTYLPTNTTTRAAIAAPPPTSPTPSPVLALMLMSSTEICRTSAIWDRMLSI</sequence>
<evidence type="ECO:0000313" key="2">
    <source>
        <dbReference type="Proteomes" id="UP000316598"/>
    </source>
</evidence>
<gene>
    <name evidence="1" type="ORF">Pla22_06050</name>
</gene>